<dbReference type="PROSITE" id="PS50076">
    <property type="entry name" value="DNAJ_2"/>
    <property type="match status" value="1"/>
</dbReference>
<proteinExistence type="predicted"/>
<dbReference type="SMART" id="SM00271">
    <property type="entry name" value="DnaJ"/>
    <property type="match status" value="1"/>
</dbReference>
<dbReference type="InterPro" id="IPR036869">
    <property type="entry name" value="J_dom_sf"/>
</dbReference>
<dbReference type="InterPro" id="IPR052763">
    <property type="entry name" value="DnaJ_C4"/>
</dbReference>
<feature type="region of interest" description="Disordered" evidence="1">
    <location>
        <begin position="93"/>
        <end position="195"/>
    </location>
</feature>
<dbReference type="EMBL" id="CAJNNW010011954">
    <property type="protein sequence ID" value="CAE8653765.1"/>
    <property type="molecule type" value="Genomic_DNA"/>
</dbReference>
<feature type="compositionally biased region" description="Basic and acidic residues" evidence="1">
    <location>
        <begin position="237"/>
        <end position="254"/>
    </location>
</feature>
<accession>A0A813IPT0</accession>
<gene>
    <name evidence="3" type="ORF">PGLA2088_LOCUS10612</name>
</gene>
<dbReference type="Pfam" id="PF00226">
    <property type="entry name" value="DnaJ"/>
    <property type="match status" value="1"/>
</dbReference>
<dbReference type="Proteomes" id="UP000626109">
    <property type="component" value="Unassembled WGS sequence"/>
</dbReference>
<evidence type="ECO:0000256" key="1">
    <source>
        <dbReference type="SAM" id="MobiDB-lite"/>
    </source>
</evidence>
<dbReference type="Gene3D" id="1.10.287.110">
    <property type="entry name" value="DnaJ domain"/>
    <property type="match status" value="1"/>
</dbReference>
<dbReference type="CDD" id="cd06257">
    <property type="entry name" value="DnaJ"/>
    <property type="match status" value="1"/>
</dbReference>
<dbReference type="PANTHER" id="PTHR44825:SF1">
    <property type="entry name" value="DNAJ HOMOLOG SUBFAMILY C MEMBER 4"/>
    <property type="match status" value="1"/>
</dbReference>
<dbReference type="AlphaFoldDB" id="A0A813IPT0"/>
<dbReference type="SUPFAM" id="SSF46565">
    <property type="entry name" value="Chaperone J-domain"/>
    <property type="match status" value="1"/>
</dbReference>
<feature type="region of interest" description="Disordered" evidence="1">
    <location>
        <begin position="1"/>
        <end position="20"/>
    </location>
</feature>
<protein>
    <recommendedName>
        <fullName evidence="2">J domain-containing protein</fullName>
    </recommendedName>
</protein>
<dbReference type="InterPro" id="IPR001623">
    <property type="entry name" value="DnaJ_domain"/>
</dbReference>
<comment type="caution">
    <text evidence="3">The sequence shown here is derived from an EMBL/GenBank/DDBJ whole genome shotgun (WGS) entry which is preliminary data.</text>
</comment>
<organism evidence="3 4">
    <name type="scientific">Polarella glacialis</name>
    <name type="common">Dinoflagellate</name>
    <dbReference type="NCBI Taxonomy" id="89957"/>
    <lineage>
        <taxon>Eukaryota</taxon>
        <taxon>Sar</taxon>
        <taxon>Alveolata</taxon>
        <taxon>Dinophyceae</taxon>
        <taxon>Suessiales</taxon>
        <taxon>Suessiaceae</taxon>
        <taxon>Polarella</taxon>
    </lineage>
</organism>
<evidence type="ECO:0000313" key="3">
    <source>
        <dbReference type="EMBL" id="CAE8653765.1"/>
    </source>
</evidence>
<evidence type="ECO:0000259" key="2">
    <source>
        <dbReference type="PROSITE" id="PS50076"/>
    </source>
</evidence>
<name>A0A813IPT0_POLGL</name>
<evidence type="ECO:0000313" key="4">
    <source>
        <dbReference type="Proteomes" id="UP000626109"/>
    </source>
</evidence>
<sequence>MSGSAGSASSCPGPKSRWQPSPYAVLGLRRTATQQEVKSAYHALCKRLHPDKDLSAPKAVATARFQQLKAAYDLLSDPARRRALDSSVVVATAAASPRTGTAAVCKRAASRSRTASGSNGGSTRRGAGGAGTEPGGGGGDSRFWHGGDEEAEGPPPGAGRRDGAQAQPQPEVMVLDSDEEEHAARDAEWASEQRVFESQRLRRRLWATEQRSRLQAREAARAAAEQRRNMRKQQQQRRQERAEAWDTKKAREGSPESAENAETEDMEEPEDEDLPGVPRPMCYVRLVFKKSSQVVAPESVEPTAAEVLSAFADFRVKVVSISPQAAVLAVPGDEAQAVACALSLHGWPARQVTGAARRLYRTVAVAVAPVGLDGHALPGGAASGKSTIAVSKLKVASCSGRGSKFV</sequence>
<feature type="compositionally biased region" description="Basic and acidic residues" evidence="1">
    <location>
        <begin position="217"/>
        <end position="228"/>
    </location>
</feature>
<feature type="compositionally biased region" description="Low complexity" evidence="1">
    <location>
        <begin position="1"/>
        <end position="10"/>
    </location>
</feature>
<reference evidence="3" key="1">
    <citation type="submission" date="2021-02" db="EMBL/GenBank/DDBJ databases">
        <authorList>
            <person name="Dougan E. K."/>
            <person name="Rhodes N."/>
            <person name="Thang M."/>
            <person name="Chan C."/>
        </authorList>
    </citation>
    <scope>NUCLEOTIDE SEQUENCE</scope>
</reference>
<dbReference type="PRINTS" id="PR00625">
    <property type="entry name" value="JDOMAIN"/>
</dbReference>
<feature type="compositionally biased region" description="Acidic residues" evidence="1">
    <location>
        <begin position="259"/>
        <end position="274"/>
    </location>
</feature>
<feature type="compositionally biased region" description="Gly residues" evidence="1">
    <location>
        <begin position="126"/>
        <end position="140"/>
    </location>
</feature>
<feature type="region of interest" description="Disordered" evidence="1">
    <location>
        <begin position="217"/>
        <end position="276"/>
    </location>
</feature>
<feature type="domain" description="J" evidence="2">
    <location>
        <begin position="21"/>
        <end position="88"/>
    </location>
</feature>
<dbReference type="PANTHER" id="PTHR44825">
    <property type="match status" value="1"/>
</dbReference>
<feature type="compositionally biased region" description="Low complexity" evidence="1">
    <location>
        <begin position="111"/>
        <end position="125"/>
    </location>
</feature>